<organism evidence="1 2">
    <name type="scientific">Cytobacillus oceanisediminis</name>
    <dbReference type="NCBI Taxonomy" id="665099"/>
    <lineage>
        <taxon>Bacteria</taxon>
        <taxon>Bacillati</taxon>
        <taxon>Bacillota</taxon>
        <taxon>Bacilli</taxon>
        <taxon>Bacillales</taxon>
        <taxon>Bacillaceae</taxon>
        <taxon>Cytobacillus</taxon>
    </lineage>
</organism>
<evidence type="ECO:0000313" key="2">
    <source>
        <dbReference type="Proteomes" id="UP000247150"/>
    </source>
</evidence>
<reference evidence="1 2" key="1">
    <citation type="submission" date="2018-05" db="EMBL/GenBank/DDBJ databases">
        <title>Freshwater and sediment microbial communities from various areas in North America, analyzing microbe dynamics in response to fracking.</title>
        <authorList>
            <person name="Lamendella R."/>
        </authorList>
    </citation>
    <scope>NUCLEOTIDE SEQUENCE [LARGE SCALE GENOMIC DNA]</scope>
    <source>
        <strain evidence="1 2">15_TX</strain>
    </source>
</reference>
<dbReference type="EMBL" id="QGTW01000004">
    <property type="protein sequence ID" value="PWW29434.1"/>
    <property type="molecule type" value="Genomic_DNA"/>
</dbReference>
<gene>
    <name evidence="1" type="ORF">DFO73_10465</name>
</gene>
<name>A0A2V2ZYB8_9BACI</name>
<dbReference type="Proteomes" id="UP000247150">
    <property type="component" value="Unassembled WGS sequence"/>
</dbReference>
<sequence>MKKRIIAIIAAFTLILTAGAGVGAAAGNGNGGIQTLELPSMH</sequence>
<proteinExistence type="predicted"/>
<comment type="caution">
    <text evidence="1">The sequence shown here is derived from an EMBL/GenBank/DDBJ whole genome shotgun (WGS) entry which is preliminary data.</text>
</comment>
<dbReference type="AlphaFoldDB" id="A0A2V2ZYB8"/>
<accession>A0A2V2ZYB8</accession>
<dbReference type="RefSeq" id="WP_258309359.1">
    <property type="nucleotide sequence ID" value="NZ_QGTW01000004.1"/>
</dbReference>
<evidence type="ECO:0000313" key="1">
    <source>
        <dbReference type="EMBL" id="PWW29434.1"/>
    </source>
</evidence>
<protein>
    <submittedName>
        <fullName evidence="1">Uncharacterized protein</fullName>
    </submittedName>
</protein>